<dbReference type="Pfam" id="PF01425">
    <property type="entry name" value="Amidase"/>
    <property type="match status" value="1"/>
</dbReference>
<feature type="active site" description="Charge relay system" evidence="1">
    <location>
        <position position="240"/>
    </location>
</feature>
<dbReference type="AlphaFoldDB" id="A0AAV2TTD4"/>
<evidence type="ECO:0000313" key="4">
    <source>
        <dbReference type="Proteomes" id="UP001497525"/>
    </source>
</evidence>
<dbReference type="GO" id="GO:0009062">
    <property type="term" value="P:fatty acid catabolic process"/>
    <property type="evidence" value="ECO:0007669"/>
    <property type="project" value="TreeGrafter"/>
</dbReference>
<evidence type="ECO:0000256" key="1">
    <source>
        <dbReference type="PIRSR" id="PIRSR001221-1"/>
    </source>
</evidence>
<dbReference type="SUPFAM" id="SSF75304">
    <property type="entry name" value="Amidase signature (AS) enzymes"/>
    <property type="match status" value="1"/>
</dbReference>
<name>A0AAV2TTD4_CALDB</name>
<sequence>MVTTMIMDAAKTHWAMLTNWLGKNSTKKIIITCGLTGLLIRMFQEFYMRNRLKRRLGEKQKKLKQGIDEMREKISSLNEPVNELLSLTELNLIELRQRMANRSLTPKKLLHAFQLKALRLFDTGNSGISEFIREAEQWADSLMSSQADENLPNRSPLHGIPVSIKENISVAGYDSTVGLIKRCNQPNKKDCVLVRVLKAQGAIPFVLTTTSQAARSMCGTNAIFGDAKNPYGNSRISGGSSCGEGVLLAQRCSPIGFGTDIAGSIRIPAAFCGLASLKPTSQRLSSLGMTNIAEHSLVCLQACVGPMGRTVSDLAFAMRTLLTPAMFNLDPNVPPLPFDETAYKGDDKKSLCIGYYDNLDDPFIIQTVPVIRKNIQQAVMALEKAGHRVVRFQPPNPSKARDLFMRLLFADGGRELRSWLAYEPICPQIRFVNFVLGLPNWVRGASDLFLAALGPKPAAICQTLGGARNVQAAIDLFTEVRKYRQEFSKAWEDAGPLDAIVCPVSAYPAPPSSARPMFISPSVVYTGLYNLLEYPAGTVPTGFADEADEKECMAMSSRPNPNGSWYGSKIASMQKGIQGLPVVVQVVGQPFREETVLRIMRTIEASRSSDRKD</sequence>
<organism evidence="3 4">
    <name type="scientific">Calicophoron daubneyi</name>
    <name type="common">Rumen fluke</name>
    <name type="synonym">Paramphistomum daubneyi</name>
    <dbReference type="NCBI Taxonomy" id="300641"/>
    <lineage>
        <taxon>Eukaryota</taxon>
        <taxon>Metazoa</taxon>
        <taxon>Spiralia</taxon>
        <taxon>Lophotrochozoa</taxon>
        <taxon>Platyhelminthes</taxon>
        <taxon>Trematoda</taxon>
        <taxon>Digenea</taxon>
        <taxon>Plagiorchiida</taxon>
        <taxon>Pronocephalata</taxon>
        <taxon>Paramphistomoidea</taxon>
        <taxon>Paramphistomidae</taxon>
        <taxon>Calicophoron</taxon>
    </lineage>
</organism>
<dbReference type="GO" id="GO:0004040">
    <property type="term" value="F:amidase activity"/>
    <property type="evidence" value="ECO:0007669"/>
    <property type="project" value="TreeGrafter"/>
</dbReference>
<dbReference type="InterPro" id="IPR036928">
    <property type="entry name" value="AS_sf"/>
</dbReference>
<feature type="domain" description="Amidase" evidence="2">
    <location>
        <begin position="111"/>
        <end position="597"/>
    </location>
</feature>
<dbReference type="PIRSF" id="PIRSF001221">
    <property type="entry name" value="Amidase_fungi"/>
    <property type="match status" value="1"/>
</dbReference>
<proteinExistence type="predicted"/>
<feature type="active site" description="Charge relay system" evidence="1">
    <location>
        <position position="165"/>
    </location>
</feature>
<feature type="active site" description="Acyl-ester intermediate" evidence="1">
    <location>
        <position position="264"/>
    </location>
</feature>
<dbReference type="PANTHER" id="PTHR45847:SF6">
    <property type="entry name" value="FATTY ACID AMIDE HYDROLASE"/>
    <property type="match status" value="1"/>
</dbReference>
<protein>
    <recommendedName>
        <fullName evidence="2">Amidase domain-containing protein</fullName>
    </recommendedName>
</protein>
<dbReference type="EMBL" id="CAXLJL010000489">
    <property type="protein sequence ID" value="CAL5138208.1"/>
    <property type="molecule type" value="Genomic_DNA"/>
</dbReference>
<dbReference type="PANTHER" id="PTHR45847">
    <property type="entry name" value="FATTY ACID AMIDE HYDROLASE"/>
    <property type="match status" value="1"/>
</dbReference>
<evidence type="ECO:0000259" key="2">
    <source>
        <dbReference type="Pfam" id="PF01425"/>
    </source>
</evidence>
<dbReference type="GO" id="GO:0017064">
    <property type="term" value="F:fatty acid amide hydrolase activity"/>
    <property type="evidence" value="ECO:0007669"/>
    <property type="project" value="TreeGrafter"/>
</dbReference>
<dbReference type="InterPro" id="IPR023631">
    <property type="entry name" value="Amidase_dom"/>
</dbReference>
<comment type="caution">
    <text evidence="3">The sequence shown here is derived from an EMBL/GenBank/DDBJ whole genome shotgun (WGS) entry which is preliminary data.</text>
</comment>
<dbReference type="Gene3D" id="3.90.1300.10">
    <property type="entry name" value="Amidase signature (AS) domain"/>
    <property type="match status" value="1"/>
</dbReference>
<dbReference type="InterPro" id="IPR052096">
    <property type="entry name" value="Endocannabinoid_amidase"/>
</dbReference>
<reference evidence="3" key="1">
    <citation type="submission" date="2024-06" db="EMBL/GenBank/DDBJ databases">
        <authorList>
            <person name="Liu X."/>
            <person name="Lenzi L."/>
            <person name="Haldenby T S."/>
            <person name="Uol C."/>
        </authorList>
    </citation>
    <scope>NUCLEOTIDE SEQUENCE</scope>
</reference>
<evidence type="ECO:0000313" key="3">
    <source>
        <dbReference type="EMBL" id="CAL5138208.1"/>
    </source>
</evidence>
<dbReference type="Proteomes" id="UP001497525">
    <property type="component" value="Unassembled WGS sequence"/>
</dbReference>
<gene>
    <name evidence="3" type="ORF">CDAUBV1_LOCUS12818</name>
</gene>
<accession>A0AAV2TTD4</accession>